<proteinExistence type="predicted"/>
<dbReference type="PANTHER" id="PTHR43133:SF8">
    <property type="entry name" value="RNA POLYMERASE SIGMA FACTOR HI_1459-RELATED"/>
    <property type="match status" value="1"/>
</dbReference>
<dbReference type="Gene3D" id="1.10.1740.10">
    <property type="match status" value="1"/>
</dbReference>
<dbReference type="EMBL" id="POUD01000021">
    <property type="protein sequence ID" value="PZG20958.1"/>
    <property type="molecule type" value="Genomic_DNA"/>
</dbReference>
<dbReference type="InterPro" id="IPR014284">
    <property type="entry name" value="RNA_pol_sigma-70_dom"/>
</dbReference>
<dbReference type="Pfam" id="PF04542">
    <property type="entry name" value="Sigma70_r2"/>
    <property type="match status" value="1"/>
</dbReference>
<dbReference type="InterPro" id="IPR013325">
    <property type="entry name" value="RNA_pol_sigma_r2"/>
</dbReference>
<protein>
    <recommendedName>
        <fullName evidence="5">RNA polymerase sigma-70 region 2 domain-containing protein</fullName>
    </recommendedName>
</protein>
<evidence type="ECO:0000256" key="1">
    <source>
        <dbReference type="ARBA" id="ARBA00023015"/>
    </source>
</evidence>
<organism evidence="6 7">
    <name type="scientific">Nonomuraea aridisoli</name>
    <dbReference type="NCBI Taxonomy" id="2070368"/>
    <lineage>
        <taxon>Bacteria</taxon>
        <taxon>Bacillati</taxon>
        <taxon>Actinomycetota</taxon>
        <taxon>Actinomycetes</taxon>
        <taxon>Streptosporangiales</taxon>
        <taxon>Streptosporangiaceae</taxon>
        <taxon>Nonomuraea</taxon>
    </lineage>
</organism>
<dbReference type="InterPro" id="IPR007627">
    <property type="entry name" value="RNA_pol_sigma70_r2"/>
</dbReference>
<feature type="domain" description="RNA polymerase sigma-70 region 2" evidence="5">
    <location>
        <begin position="10"/>
        <end position="76"/>
    </location>
</feature>
<dbReference type="SUPFAM" id="SSF88946">
    <property type="entry name" value="Sigma2 domain of RNA polymerase sigma factors"/>
    <property type="match status" value="1"/>
</dbReference>
<dbReference type="OrthoDB" id="5243867at2"/>
<evidence type="ECO:0000313" key="6">
    <source>
        <dbReference type="EMBL" id="PZG20958.1"/>
    </source>
</evidence>
<evidence type="ECO:0000256" key="2">
    <source>
        <dbReference type="ARBA" id="ARBA00023082"/>
    </source>
</evidence>
<comment type="caution">
    <text evidence="6">The sequence shown here is derived from an EMBL/GenBank/DDBJ whole genome shotgun (WGS) entry which is preliminary data.</text>
</comment>
<gene>
    <name evidence="6" type="ORF">C1J01_08050</name>
</gene>
<accession>A0A2W2F779</accession>
<dbReference type="GO" id="GO:0006352">
    <property type="term" value="P:DNA-templated transcription initiation"/>
    <property type="evidence" value="ECO:0007669"/>
    <property type="project" value="InterPro"/>
</dbReference>
<dbReference type="Proteomes" id="UP000249304">
    <property type="component" value="Unassembled WGS sequence"/>
</dbReference>
<dbReference type="AlphaFoldDB" id="A0A2W2F779"/>
<name>A0A2W2F779_9ACTN</name>
<dbReference type="GO" id="GO:0003677">
    <property type="term" value="F:DNA binding"/>
    <property type="evidence" value="ECO:0007669"/>
    <property type="project" value="UniProtKB-KW"/>
</dbReference>
<reference evidence="6 7" key="1">
    <citation type="submission" date="2018-01" db="EMBL/GenBank/DDBJ databases">
        <title>Draft genome sequence of Nonomuraea sp. KC333.</title>
        <authorList>
            <person name="Sahin N."/>
            <person name="Saygin H."/>
            <person name="Ay H."/>
        </authorList>
    </citation>
    <scope>NUCLEOTIDE SEQUENCE [LARGE SCALE GENOMIC DNA]</scope>
    <source>
        <strain evidence="6 7">KC333</strain>
    </source>
</reference>
<evidence type="ECO:0000259" key="5">
    <source>
        <dbReference type="Pfam" id="PF04542"/>
    </source>
</evidence>
<keyword evidence="1" id="KW-0805">Transcription regulation</keyword>
<evidence type="ECO:0000313" key="7">
    <source>
        <dbReference type="Proteomes" id="UP000249304"/>
    </source>
</evidence>
<keyword evidence="4" id="KW-0804">Transcription</keyword>
<evidence type="ECO:0000256" key="4">
    <source>
        <dbReference type="ARBA" id="ARBA00023163"/>
    </source>
</evidence>
<keyword evidence="7" id="KW-1185">Reference proteome</keyword>
<keyword evidence="3" id="KW-0238">DNA-binding</keyword>
<dbReference type="InterPro" id="IPR039425">
    <property type="entry name" value="RNA_pol_sigma-70-like"/>
</dbReference>
<keyword evidence="2" id="KW-0731">Sigma factor</keyword>
<evidence type="ECO:0000256" key="3">
    <source>
        <dbReference type="ARBA" id="ARBA00023125"/>
    </source>
</evidence>
<dbReference type="NCBIfam" id="TIGR02937">
    <property type="entry name" value="sigma70-ECF"/>
    <property type="match status" value="1"/>
</dbReference>
<dbReference type="PANTHER" id="PTHR43133">
    <property type="entry name" value="RNA POLYMERASE ECF-TYPE SIGMA FACTO"/>
    <property type="match status" value="1"/>
</dbReference>
<dbReference type="GO" id="GO:0016987">
    <property type="term" value="F:sigma factor activity"/>
    <property type="evidence" value="ECO:0007669"/>
    <property type="project" value="UniProtKB-KW"/>
</dbReference>
<sequence length="288" mass="32048">MQDPEAFEAFYRRHVEAVTRFLARRVLDPQAVADLTAEVFLAVLDSAHTYRPDKGSEIAWLYGVARNTVLAEQRRSVRETRANGRIAGRRLLDGDDISRLEDRIDAESPARRALEAMATLPERDRALLELVAVDGLSPDGSINLRTFRDPDQVERDLARLGVRTDMTYLPLGVLTRWVVDTGDRWAAAEELKSEDPAVRARVRARAMNTASSKAIRPEHGITIYPRHIKPGQIVLIEVMENPVEPTVERPGVAWQFSGRLTDGPVAPCQVVDDRSAFDIGNATPPPGN</sequence>